<dbReference type="SMART" id="SM00448">
    <property type="entry name" value="REC"/>
    <property type="match status" value="1"/>
</dbReference>
<dbReference type="PANTHER" id="PTHR44520:SF1">
    <property type="entry name" value="TWO-COMPONENT SYSTEM REGULATORY PROTEIN"/>
    <property type="match status" value="1"/>
</dbReference>
<dbReference type="InterPro" id="IPR011006">
    <property type="entry name" value="CheY-like_superfamily"/>
</dbReference>
<dbReference type="CDD" id="cd17557">
    <property type="entry name" value="REC_Rcp-like"/>
    <property type="match status" value="1"/>
</dbReference>
<dbReference type="InterPro" id="IPR001789">
    <property type="entry name" value="Sig_transdc_resp-reg_receiver"/>
</dbReference>
<accession>A0A6L8KA05</accession>
<dbReference type="Gene3D" id="3.40.50.2300">
    <property type="match status" value="1"/>
</dbReference>
<organism evidence="3 4">
    <name type="scientific">Duganella flavida</name>
    <dbReference type="NCBI Taxonomy" id="2692175"/>
    <lineage>
        <taxon>Bacteria</taxon>
        <taxon>Pseudomonadati</taxon>
        <taxon>Pseudomonadota</taxon>
        <taxon>Betaproteobacteria</taxon>
        <taxon>Burkholderiales</taxon>
        <taxon>Oxalobacteraceae</taxon>
        <taxon>Telluria group</taxon>
        <taxon>Duganella</taxon>
    </lineage>
</organism>
<feature type="modified residue" description="4-aspartylphosphate" evidence="1">
    <location>
        <position position="66"/>
    </location>
</feature>
<feature type="domain" description="Response regulatory" evidence="2">
    <location>
        <begin position="5"/>
        <end position="133"/>
    </location>
</feature>
<comment type="caution">
    <text evidence="3">The sequence shown here is derived from an EMBL/GenBank/DDBJ whole genome shotgun (WGS) entry which is preliminary data.</text>
</comment>
<dbReference type="SUPFAM" id="SSF52172">
    <property type="entry name" value="CheY-like"/>
    <property type="match status" value="1"/>
</dbReference>
<proteinExistence type="predicted"/>
<evidence type="ECO:0000256" key="1">
    <source>
        <dbReference type="PROSITE-ProRule" id="PRU00169"/>
    </source>
</evidence>
<keyword evidence="1" id="KW-0597">Phosphoprotein</keyword>
<dbReference type="Pfam" id="PF00072">
    <property type="entry name" value="Response_reg"/>
    <property type="match status" value="1"/>
</dbReference>
<keyword evidence="4" id="KW-1185">Reference proteome</keyword>
<gene>
    <name evidence="3" type="ORF">GTP46_08395</name>
</gene>
<dbReference type="AlphaFoldDB" id="A0A6L8KA05"/>
<dbReference type="InterPro" id="IPR052893">
    <property type="entry name" value="TCS_response_regulator"/>
</dbReference>
<name>A0A6L8KA05_9BURK</name>
<reference evidence="3 4" key="1">
    <citation type="submission" date="2019-12" db="EMBL/GenBank/DDBJ databases">
        <title>Novel species isolated from a subtropical stream in China.</title>
        <authorList>
            <person name="Lu H."/>
        </authorList>
    </citation>
    <scope>NUCLEOTIDE SEQUENCE [LARGE SCALE GENOMIC DNA]</scope>
    <source>
        <strain evidence="3 4">FT135W</strain>
    </source>
</reference>
<dbReference type="PANTHER" id="PTHR44520">
    <property type="entry name" value="RESPONSE REGULATOR RCP1-RELATED"/>
    <property type="match status" value="1"/>
</dbReference>
<protein>
    <submittedName>
        <fullName evidence="3">Response regulator</fullName>
    </submittedName>
</protein>
<dbReference type="GO" id="GO:0000160">
    <property type="term" value="P:phosphorelay signal transduction system"/>
    <property type="evidence" value="ECO:0007669"/>
    <property type="project" value="InterPro"/>
</dbReference>
<dbReference type="EMBL" id="WWCN01000004">
    <property type="protein sequence ID" value="MYM22664.1"/>
    <property type="molecule type" value="Genomic_DNA"/>
</dbReference>
<dbReference type="RefSeq" id="WP_161006161.1">
    <property type="nucleotide sequence ID" value="NZ_WWCN01000004.1"/>
</dbReference>
<sequence>MGAKVILLVEDNISDSDLTRRAFQKNNIANELVVTQDGQEALDYLFGEGTWTGRNVQDTPIIVLLDLSLPGMNGLEVLRRIRDDERTKRLPVVILTSSKEEADVGAGYDLGVNSYIRKPVDFFQFLDVIKTVGLYWLAINEGPRTG</sequence>
<dbReference type="PROSITE" id="PS50110">
    <property type="entry name" value="RESPONSE_REGULATORY"/>
    <property type="match status" value="1"/>
</dbReference>
<evidence type="ECO:0000313" key="3">
    <source>
        <dbReference type="EMBL" id="MYM22664.1"/>
    </source>
</evidence>
<dbReference type="Proteomes" id="UP000479335">
    <property type="component" value="Unassembled WGS sequence"/>
</dbReference>
<evidence type="ECO:0000259" key="2">
    <source>
        <dbReference type="PROSITE" id="PS50110"/>
    </source>
</evidence>
<evidence type="ECO:0000313" key="4">
    <source>
        <dbReference type="Proteomes" id="UP000479335"/>
    </source>
</evidence>